<dbReference type="GO" id="GO:0042802">
    <property type="term" value="F:identical protein binding"/>
    <property type="evidence" value="ECO:0007669"/>
    <property type="project" value="TreeGrafter"/>
</dbReference>
<comment type="caution">
    <text evidence="4">The sequence shown here is derived from an EMBL/GenBank/DDBJ whole genome shotgun (WGS) entry which is preliminary data.</text>
</comment>
<dbReference type="InterPro" id="IPR015424">
    <property type="entry name" value="PyrdxlP-dep_Trfase"/>
</dbReference>
<dbReference type="OrthoDB" id="9801052at2"/>
<proteinExistence type="inferred from homology"/>
<dbReference type="Gene3D" id="3.40.640.10">
    <property type="entry name" value="Type I PLP-dependent aspartate aminotransferase-like (Major domain)"/>
    <property type="match status" value="1"/>
</dbReference>
<reference evidence="4 5" key="1">
    <citation type="submission" date="2009-02" db="EMBL/GenBank/DDBJ databases">
        <title>Sequencing of the draft genome and assembly of Dethiobacter alkaliphilus AHT 1.</title>
        <authorList>
            <consortium name="US DOE Joint Genome Institute (JGI-PGF)"/>
            <person name="Lucas S."/>
            <person name="Copeland A."/>
            <person name="Lapidus A."/>
            <person name="Glavina del Rio T."/>
            <person name="Dalin E."/>
            <person name="Tice H."/>
            <person name="Bruce D."/>
            <person name="Goodwin L."/>
            <person name="Pitluck S."/>
            <person name="Larimer F."/>
            <person name="Land M.L."/>
            <person name="Hauser L."/>
            <person name="Muyzer G."/>
        </authorList>
    </citation>
    <scope>NUCLEOTIDE SEQUENCE [LARGE SCALE GENOMIC DNA]</scope>
    <source>
        <strain evidence="4 5">AHT 1</strain>
    </source>
</reference>
<comment type="cofactor">
    <cofactor evidence="1">
        <name>pyridoxal 5'-phosphate</name>
        <dbReference type="ChEBI" id="CHEBI:597326"/>
    </cofactor>
</comment>
<sequence>MEKLIKLNDLPNLQRTQVRENFKTHMNPGLCTLFGLLDFDKLYVKAEGTYVWDEEGNRYLDFLGGYGSLNLGHNHPRIIAALNEVSSMPNLLQASMGIAASALAHNLAQLAPGKLNNTFFCNSGAEAVEGAIKLARIATGRQRILSCKSGFHGKTLGSLSVTGREKYHKGFEPLLPSCNVVDFCELEELEEALKTKDVAAFIVEPIQGEGGIIVPPQGYLKAAQDLCRKYGTLFVADEIQTGLGRTGTMFASEREGIEPDILCLAKSLGGGIMPIGAVMTTTELWNKAYGGIEKCLLHTSTFGGNTWAATAGLATLEVLHEENLVARSAELGDYLINGLRTLQEKYPIIRDVRGRGLLVGIEFEQPAQGVLSKVAGAVNKLSAEYLGAMVAGVLLNKYRVITAYTLNNPNVVRLEPPLVVTKEQIDVVLNALEETFEKNRSLLGFGLSSGKTMLSGMFGRRR</sequence>
<dbReference type="InterPro" id="IPR050103">
    <property type="entry name" value="Class-III_PLP-dep_AT"/>
</dbReference>
<protein>
    <submittedName>
        <fullName evidence="4">Aminotransferase class-III</fullName>
    </submittedName>
</protein>
<name>C0GH50_DETAL</name>
<keyword evidence="2 3" id="KW-0663">Pyridoxal phosphate</keyword>
<dbReference type="Pfam" id="PF00202">
    <property type="entry name" value="Aminotran_3"/>
    <property type="match status" value="1"/>
</dbReference>
<dbReference type="PANTHER" id="PTHR11986">
    <property type="entry name" value="AMINOTRANSFERASE CLASS III"/>
    <property type="match status" value="1"/>
</dbReference>
<dbReference type="SUPFAM" id="SSF53383">
    <property type="entry name" value="PLP-dependent transferases"/>
    <property type="match status" value="1"/>
</dbReference>
<dbReference type="CDD" id="cd00610">
    <property type="entry name" value="OAT_like"/>
    <property type="match status" value="1"/>
</dbReference>
<dbReference type="PIRSF" id="PIRSF000521">
    <property type="entry name" value="Transaminase_4ab_Lys_Orn"/>
    <property type="match status" value="1"/>
</dbReference>
<dbReference type="InterPro" id="IPR049704">
    <property type="entry name" value="Aminotrans_3_PPA_site"/>
</dbReference>
<evidence type="ECO:0000256" key="2">
    <source>
        <dbReference type="ARBA" id="ARBA00022898"/>
    </source>
</evidence>
<dbReference type="STRING" id="555088.DealDRAFT_1809"/>
<dbReference type="GO" id="GO:0030170">
    <property type="term" value="F:pyridoxal phosphate binding"/>
    <property type="evidence" value="ECO:0007669"/>
    <property type="project" value="InterPro"/>
</dbReference>
<evidence type="ECO:0000256" key="3">
    <source>
        <dbReference type="RuleBase" id="RU003560"/>
    </source>
</evidence>
<dbReference type="GO" id="GO:0008483">
    <property type="term" value="F:transaminase activity"/>
    <property type="evidence" value="ECO:0007669"/>
    <property type="project" value="UniProtKB-KW"/>
</dbReference>
<dbReference type="RefSeq" id="WP_008516747.1">
    <property type="nucleotide sequence ID" value="NZ_ACJM01000008.1"/>
</dbReference>
<comment type="similarity">
    <text evidence="3">Belongs to the class-III pyridoxal-phosphate-dependent aminotransferase family.</text>
</comment>
<accession>C0GH50</accession>
<dbReference type="FunFam" id="3.40.640.10:FF:000004">
    <property type="entry name" value="Acetylornithine aminotransferase"/>
    <property type="match status" value="1"/>
</dbReference>
<keyword evidence="4" id="KW-0032">Aminotransferase</keyword>
<dbReference type="EMBL" id="ACJM01000008">
    <property type="protein sequence ID" value="EEG77352.1"/>
    <property type="molecule type" value="Genomic_DNA"/>
</dbReference>
<evidence type="ECO:0000313" key="4">
    <source>
        <dbReference type="EMBL" id="EEG77352.1"/>
    </source>
</evidence>
<keyword evidence="4" id="KW-0808">Transferase</keyword>
<dbReference type="Gene3D" id="3.90.1150.10">
    <property type="entry name" value="Aspartate Aminotransferase, domain 1"/>
    <property type="match status" value="1"/>
</dbReference>
<dbReference type="InterPro" id="IPR005814">
    <property type="entry name" value="Aminotrans_3"/>
</dbReference>
<gene>
    <name evidence="4" type="ORF">DealDRAFT_1809</name>
</gene>
<organism evidence="4 5">
    <name type="scientific">Dethiobacter alkaliphilus AHT 1</name>
    <dbReference type="NCBI Taxonomy" id="555088"/>
    <lineage>
        <taxon>Bacteria</taxon>
        <taxon>Bacillati</taxon>
        <taxon>Bacillota</taxon>
        <taxon>Dethiobacteria</taxon>
        <taxon>Dethiobacterales</taxon>
        <taxon>Dethiobacteraceae</taxon>
        <taxon>Dethiobacter</taxon>
    </lineage>
</organism>
<dbReference type="AlphaFoldDB" id="C0GH50"/>
<dbReference type="InterPro" id="IPR015421">
    <property type="entry name" value="PyrdxlP-dep_Trfase_major"/>
</dbReference>
<keyword evidence="5" id="KW-1185">Reference proteome</keyword>
<evidence type="ECO:0000313" key="5">
    <source>
        <dbReference type="Proteomes" id="UP000006443"/>
    </source>
</evidence>
<dbReference type="PROSITE" id="PS00600">
    <property type="entry name" value="AA_TRANSFER_CLASS_3"/>
    <property type="match status" value="1"/>
</dbReference>
<dbReference type="eggNOG" id="COG4992">
    <property type="taxonomic scope" value="Bacteria"/>
</dbReference>
<evidence type="ECO:0000256" key="1">
    <source>
        <dbReference type="ARBA" id="ARBA00001933"/>
    </source>
</evidence>
<dbReference type="PANTHER" id="PTHR11986:SF121">
    <property type="entry name" value="BLR3010 PROTEIN"/>
    <property type="match status" value="1"/>
</dbReference>
<dbReference type="Proteomes" id="UP000006443">
    <property type="component" value="Unassembled WGS sequence"/>
</dbReference>
<dbReference type="InterPro" id="IPR015422">
    <property type="entry name" value="PyrdxlP-dep_Trfase_small"/>
</dbReference>